<keyword evidence="8 11" id="KW-0812">Transmembrane</keyword>
<dbReference type="PANTHER" id="PTHR11048">
    <property type="entry name" value="PRENYLTRANSFERASES"/>
    <property type="match status" value="1"/>
</dbReference>
<dbReference type="RefSeq" id="WP_408871582.1">
    <property type="nucleotide sequence ID" value="NZ_BAAAFZ010000070.1"/>
</dbReference>
<keyword evidence="14" id="KW-1185">Reference proteome</keyword>
<dbReference type="InterPro" id="IPR044878">
    <property type="entry name" value="UbiA_sf"/>
</dbReference>
<keyword evidence="10 11" id="KW-0472">Membrane</keyword>
<protein>
    <recommendedName>
        <fullName evidence="11 12">4-hydroxybenzoate octaprenyltransferase</fullName>
        <ecNumber evidence="11 12">2.5.1.39</ecNumber>
    </recommendedName>
    <alternativeName>
        <fullName evidence="11">4-HB polyprenyltransferase</fullName>
    </alternativeName>
</protein>
<dbReference type="PANTHER" id="PTHR11048:SF28">
    <property type="entry name" value="4-HYDROXYBENZOATE POLYPRENYLTRANSFERASE, MITOCHONDRIAL"/>
    <property type="match status" value="1"/>
</dbReference>
<dbReference type="NCBIfam" id="TIGR01474">
    <property type="entry name" value="ubiA_proteo"/>
    <property type="match status" value="1"/>
</dbReference>
<proteinExistence type="inferred from homology"/>
<evidence type="ECO:0000256" key="7">
    <source>
        <dbReference type="ARBA" id="ARBA00022688"/>
    </source>
</evidence>
<comment type="cofactor">
    <cofactor evidence="1 11">
        <name>Mg(2+)</name>
        <dbReference type="ChEBI" id="CHEBI:18420"/>
    </cofactor>
</comment>
<accession>A0ABN1FWR7</accession>
<comment type="similarity">
    <text evidence="3 11">Belongs to the UbiA prenyltransferase family.</text>
</comment>
<keyword evidence="6 11" id="KW-0808">Transferase</keyword>
<dbReference type="Gene3D" id="1.10.357.140">
    <property type="entry name" value="UbiA prenyltransferase"/>
    <property type="match status" value="1"/>
</dbReference>
<comment type="pathway">
    <text evidence="11">Cofactor biosynthesis; ubiquinone biosynthesis.</text>
</comment>
<dbReference type="HAMAP" id="MF_01635">
    <property type="entry name" value="UbiA"/>
    <property type="match status" value="1"/>
</dbReference>
<evidence type="ECO:0000256" key="8">
    <source>
        <dbReference type="ARBA" id="ARBA00022692"/>
    </source>
</evidence>
<dbReference type="InterPro" id="IPR039653">
    <property type="entry name" value="Prenyltransferase"/>
</dbReference>
<evidence type="ECO:0000256" key="1">
    <source>
        <dbReference type="ARBA" id="ARBA00001946"/>
    </source>
</evidence>
<evidence type="ECO:0000256" key="4">
    <source>
        <dbReference type="ARBA" id="ARBA00022475"/>
    </source>
</evidence>
<dbReference type="CDD" id="cd13959">
    <property type="entry name" value="PT_UbiA_COQ2"/>
    <property type="match status" value="1"/>
</dbReference>
<keyword evidence="7 11" id="KW-0831">Ubiquinone biosynthesis</keyword>
<dbReference type="Pfam" id="PF01040">
    <property type="entry name" value="UbiA"/>
    <property type="match status" value="1"/>
</dbReference>
<dbReference type="Proteomes" id="UP001501588">
    <property type="component" value="Unassembled WGS sequence"/>
</dbReference>
<feature type="transmembrane region" description="Helical" evidence="11">
    <location>
        <begin position="191"/>
        <end position="209"/>
    </location>
</feature>
<dbReference type="EC" id="2.5.1.39" evidence="11 12"/>
<comment type="catalytic activity">
    <reaction evidence="11">
        <text>all-trans-octaprenyl diphosphate + 4-hydroxybenzoate = 4-hydroxy-3-(all-trans-octaprenyl)benzoate + diphosphate</text>
        <dbReference type="Rhea" id="RHEA:27782"/>
        <dbReference type="ChEBI" id="CHEBI:1617"/>
        <dbReference type="ChEBI" id="CHEBI:17879"/>
        <dbReference type="ChEBI" id="CHEBI:33019"/>
        <dbReference type="ChEBI" id="CHEBI:57711"/>
        <dbReference type="EC" id="2.5.1.39"/>
    </reaction>
</comment>
<evidence type="ECO:0000256" key="12">
    <source>
        <dbReference type="NCBIfam" id="TIGR01474"/>
    </source>
</evidence>
<dbReference type="InterPro" id="IPR000537">
    <property type="entry name" value="UbiA_prenyltransferase"/>
</dbReference>
<feature type="transmembrane region" description="Helical" evidence="11">
    <location>
        <begin position="112"/>
        <end position="132"/>
    </location>
</feature>
<dbReference type="PROSITE" id="PS00943">
    <property type="entry name" value="UBIA"/>
    <property type="match status" value="1"/>
</dbReference>
<comment type="subcellular location">
    <subcellularLocation>
        <location evidence="11">Cell inner membrane</location>
        <topology evidence="11">Multi-pass membrane protein</topology>
    </subcellularLocation>
    <subcellularLocation>
        <location evidence="2">Membrane</location>
        <topology evidence="2">Multi-pass membrane protein</topology>
    </subcellularLocation>
</comment>
<feature type="transmembrane region" description="Helical" evidence="11">
    <location>
        <begin position="46"/>
        <end position="64"/>
    </location>
</feature>
<gene>
    <name evidence="13" type="primary">ubiA_1</name>
    <name evidence="11" type="synonym">ubiA</name>
    <name evidence="13" type="ORF">GCM10009416_41950</name>
</gene>
<keyword evidence="9 11" id="KW-1133">Transmembrane helix</keyword>
<comment type="caution">
    <text evidence="13">The sequence shown here is derived from an EMBL/GenBank/DDBJ whole genome shotgun (WGS) entry which is preliminary data.</text>
</comment>
<reference evidence="13 14" key="1">
    <citation type="journal article" date="2019" name="Int. J. Syst. Evol. Microbiol.">
        <title>The Global Catalogue of Microorganisms (GCM) 10K type strain sequencing project: providing services to taxonomists for standard genome sequencing and annotation.</title>
        <authorList>
            <consortium name="The Broad Institute Genomics Platform"/>
            <consortium name="The Broad Institute Genome Sequencing Center for Infectious Disease"/>
            <person name="Wu L."/>
            <person name="Ma J."/>
        </authorList>
    </citation>
    <scope>NUCLEOTIDE SEQUENCE [LARGE SCALE GENOMIC DNA]</scope>
    <source>
        <strain evidence="13 14">JCM 9933</strain>
    </source>
</reference>
<feature type="transmembrane region" description="Helical" evidence="11">
    <location>
        <begin position="235"/>
        <end position="261"/>
    </location>
</feature>
<dbReference type="Gene3D" id="1.20.120.1780">
    <property type="entry name" value="UbiA prenyltransferase"/>
    <property type="match status" value="1"/>
</dbReference>
<keyword evidence="11" id="KW-0460">Magnesium</keyword>
<evidence type="ECO:0000256" key="6">
    <source>
        <dbReference type="ARBA" id="ARBA00022679"/>
    </source>
</evidence>
<evidence type="ECO:0000256" key="9">
    <source>
        <dbReference type="ARBA" id="ARBA00022989"/>
    </source>
</evidence>
<evidence type="ECO:0000313" key="14">
    <source>
        <dbReference type="Proteomes" id="UP001501588"/>
    </source>
</evidence>
<organism evidence="13 14">
    <name type="scientific">Craurococcus roseus</name>
    <dbReference type="NCBI Taxonomy" id="77585"/>
    <lineage>
        <taxon>Bacteria</taxon>
        <taxon>Pseudomonadati</taxon>
        <taxon>Pseudomonadota</taxon>
        <taxon>Alphaproteobacteria</taxon>
        <taxon>Acetobacterales</taxon>
        <taxon>Acetobacteraceae</taxon>
        <taxon>Craurococcus</taxon>
    </lineage>
</organism>
<feature type="transmembrane region" description="Helical" evidence="11">
    <location>
        <begin position="138"/>
        <end position="155"/>
    </location>
</feature>
<dbReference type="InterPro" id="IPR030470">
    <property type="entry name" value="UbiA_prenylTrfase_CS"/>
</dbReference>
<evidence type="ECO:0000256" key="2">
    <source>
        <dbReference type="ARBA" id="ARBA00004141"/>
    </source>
</evidence>
<evidence type="ECO:0000256" key="10">
    <source>
        <dbReference type="ARBA" id="ARBA00023136"/>
    </source>
</evidence>
<name>A0ABN1FWR7_9PROT</name>
<evidence type="ECO:0000256" key="3">
    <source>
        <dbReference type="ARBA" id="ARBA00005985"/>
    </source>
</evidence>
<evidence type="ECO:0000256" key="11">
    <source>
        <dbReference type="HAMAP-Rule" id="MF_01635"/>
    </source>
</evidence>
<dbReference type="InterPro" id="IPR006370">
    <property type="entry name" value="HB_polyprenyltransferase-like"/>
</dbReference>
<evidence type="ECO:0000313" key="13">
    <source>
        <dbReference type="EMBL" id="GAA0599464.1"/>
    </source>
</evidence>
<evidence type="ECO:0000256" key="5">
    <source>
        <dbReference type="ARBA" id="ARBA00022519"/>
    </source>
</evidence>
<keyword evidence="4 11" id="KW-1003">Cell membrane</keyword>
<sequence>MPPFRWNTARVQGFTDIRAGGWVARLPAGWRPYALLARFDRPIGSWLLFLPGLWAFALAAPGWAEGLRLTLLFGIGAVAMRGAGCVVNDLWDRDLDRRVERTRGRPLASGAVSPRPALVFIAALCLVGLLVLVQLPRAAILLGFASVLPIVLYPLAKRVTNWPQAMLGLTFSWAAPTGMAAATGTLGPEAVALWAAAFFWVLGYDTVYAHQDREDDARIGIGSTALFWGANTKPFLLACYAAMLALLGLAGWLAGLSALFWPALLLPAALLVRQAAALDIDDPAGCLRLFRSNREAGLAVALAFLAGRL</sequence>
<dbReference type="EMBL" id="BAAAFZ010000070">
    <property type="protein sequence ID" value="GAA0599464.1"/>
    <property type="molecule type" value="Genomic_DNA"/>
</dbReference>
<keyword evidence="5 11" id="KW-0997">Cell inner membrane</keyword>
<comment type="function">
    <text evidence="11">Catalyzes the prenylation of para-hydroxybenzoate (PHB) with an all-trans polyprenyl group. Mediates the second step in the final reaction sequence of ubiquinone-8 (UQ-8) biosynthesis, which is the condensation of the polyisoprenoid side chain with PHB, generating the first membrane-bound Q intermediate 3-octaprenyl-4-hydroxybenzoate.</text>
</comment>